<gene>
    <name evidence="1" type="ORF">DCAF_LOCUS7937</name>
</gene>
<accession>A0AAV1RB64</accession>
<keyword evidence="2" id="KW-1185">Reference proteome</keyword>
<dbReference type="Proteomes" id="UP001314170">
    <property type="component" value="Unassembled WGS sequence"/>
</dbReference>
<protein>
    <submittedName>
        <fullName evidence="1">Uncharacterized protein</fullName>
    </submittedName>
</protein>
<reference evidence="1 2" key="1">
    <citation type="submission" date="2024-01" db="EMBL/GenBank/DDBJ databases">
        <authorList>
            <person name="Waweru B."/>
        </authorList>
    </citation>
    <scope>NUCLEOTIDE SEQUENCE [LARGE SCALE GENOMIC DNA]</scope>
</reference>
<comment type="caution">
    <text evidence="1">The sequence shown here is derived from an EMBL/GenBank/DDBJ whole genome shotgun (WGS) entry which is preliminary data.</text>
</comment>
<organism evidence="1 2">
    <name type="scientific">Dovyalis caffra</name>
    <dbReference type="NCBI Taxonomy" id="77055"/>
    <lineage>
        <taxon>Eukaryota</taxon>
        <taxon>Viridiplantae</taxon>
        <taxon>Streptophyta</taxon>
        <taxon>Embryophyta</taxon>
        <taxon>Tracheophyta</taxon>
        <taxon>Spermatophyta</taxon>
        <taxon>Magnoliopsida</taxon>
        <taxon>eudicotyledons</taxon>
        <taxon>Gunneridae</taxon>
        <taxon>Pentapetalae</taxon>
        <taxon>rosids</taxon>
        <taxon>fabids</taxon>
        <taxon>Malpighiales</taxon>
        <taxon>Salicaceae</taxon>
        <taxon>Flacourtieae</taxon>
        <taxon>Dovyalis</taxon>
    </lineage>
</organism>
<evidence type="ECO:0000313" key="2">
    <source>
        <dbReference type="Proteomes" id="UP001314170"/>
    </source>
</evidence>
<name>A0AAV1RB64_9ROSI</name>
<proteinExistence type="predicted"/>
<dbReference type="EMBL" id="CAWUPB010000913">
    <property type="protein sequence ID" value="CAK7330399.1"/>
    <property type="molecule type" value="Genomic_DNA"/>
</dbReference>
<dbReference type="AlphaFoldDB" id="A0AAV1RB64"/>
<evidence type="ECO:0000313" key="1">
    <source>
        <dbReference type="EMBL" id="CAK7330399.1"/>
    </source>
</evidence>
<sequence>MSTVDCEINAGMWDADLDWIKGCQEDKALVVFVVNWWLLPRPKRDLTNSTAWYSTVFSLEDIWEEDRAPLSVEDYYN</sequence>